<dbReference type="EMBL" id="CAUYUJ010014371">
    <property type="protein sequence ID" value="CAK0840337.1"/>
    <property type="molecule type" value="Genomic_DNA"/>
</dbReference>
<organism evidence="2 3">
    <name type="scientific">Prorocentrum cordatum</name>
    <dbReference type="NCBI Taxonomy" id="2364126"/>
    <lineage>
        <taxon>Eukaryota</taxon>
        <taxon>Sar</taxon>
        <taxon>Alveolata</taxon>
        <taxon>Dinophyceae</taxon>
        <taxon>Prorocentrales</taxon>
        <taxon>Prorocentraceae</taxon>
        <taxon>Prorocentrum</taxon>
    </lineage>
</organism>
<feature type="compositionally biased region" description="Gly residues" evidence="1">
    <location>
        <begin position="379"/>
        <end position="392"/>
    </location>
</feature>
<proteinExistence type="predicted"/>
<protein>
    <submittedName>
        <fullName evidence="2">Uncharacterized protein</fullName>
    </submittedName>
</protein>
<comment type="caution">
    <text evidence="2">The sequence shown here is derived from an EMBL/GenBank/DDBJ whole genome shotgun (WGS) entry which is preliminary data.</text>
</comment>
<keyword evidence="3" id="KW-1185">Reference proteome</keyword>
<evidence type="ECO:0000256" key="1">
    <source>
        <dbReference type="SAM" id="MobiDB-lite"/>
    </source>
</evidence>
<feature type="compositionally biased region" description="Low complexity" evidence="1">
    <location>
        <begin position="73"/>
        <end position="87"/>
    </location>
</feature>
<feature type="region of interest" description="Disordered" evidence="1">
    <location>
        <begin position="1"/>
        <end position="36"/>
    </location>
</feature>
<evidence type="ECO:0000313" key="3">
    <source>
        <dbReference type="Proteomes" id="UP001189429"/>
    </source>
</evidence>
<name>A0ABN9T5L3_9DINO</name>
<evidence type="ECO:0000313" key="2">
    <source>
        <dbReference type="EMBL" id="CAK0840337.1"/>
    </source>
</evidence>
<reference evidence="2" key="1">
    <citation type="submission" date="2023-10" db="EMBL/GenBank/DDBJ databases">
        <authorList>
            <person name="Chen Y."/>
            <person name="Shah S."/>
            <person name="Dougan E. K."/>
            <person name="Thang M."/>
            <person name="Chan C."/>
        </authorList>
    </citation>
    <scope>NUCLEOTIDE SEQUENCE [LARGE SCALE GENOMIC DNA]</scope>
</reference>
<sequence length="782" mass="85223">MAETDAPGAESMFDFAGDVPGQHPGPLDKQIKQGEKGIASIKHARSEVGEFRENIKARRLEDEVKKNLARSEASTAASGTSAAGSTASDDDGPKGKKAKTGASGKCTLDGKDVKPGKRYCEEHNTTHECIRRKACKGLNLKAGESNKQWDAYQTLFGCRKHPDKYPGDAEAADKVVAEYHAKYPPCEKGVKTGKSRGELDLTQYAHVKGASKHKADLSERPKWDKEIFCTQLRSIRGWMPAKCEKLWDELAANPENHADNLGYDPKAPLRLFVPPALIGTDKEQSGATTYEAKEVRTTSKQQKHMDEDAKEALLDATKKGFGTLTGVTTAQLNTASSLPSGSASVAEVEELLLSAVGETPTKSSGASADADGKGDSQTPGGGQCFGDSGGAPAGSPDANKGNDVRVARNALVRKINTMEYGKKEGAIKKLIGACVEDLWAHKSRYATEEYKALLERLDLLLAIIGQARKINKNGDGSEDDPREFVDIQDPGVKPDDPQAYEKHQATAQNVLDHLARISDMQITGLGDLRVVSYKDQLVKQTQDSTTQAGLANVTKLLDAQMALMTNVMTGCKVCLADFKKAVKLMQKEDEVQAQLEESRRKERAEKSLADERASLQTERFKISAAAFHGDYEKNGHKNIVSFPSVKSARASLEASGGVPEPFIVDCKEVFAAPNSMTKTQVTMTQWEPALKAKCTRSNSIYEEAAMHPKMGLDEVKKFMDIFPPAAVHGDDIPDDMKSFFAAGPISVRAHSQWHRCQLHRQVCRLGEGRLRWERSGHCLPRE</sequence>
<dbReference type="Proteomes" id="UP001189429">
    <property type="component" value="Unassembled WGS sequence"/>
</dbReference>
<feature type="region of interest" description="Disordered" evidence="1">
    <location>
        <begin position="60"/>
        <end position="108"/>
    </location>
</feature>
<feature type="region of interest" description="Disordered" evidence="1">
    <location>
        <begin position="357"/>
        <end position="402"/>
    </location>
</feature>
<accession>A0ABN9T5L3</accession>
<gene>
    <name evidence="2" type="ORF">PCOR1329_LOCUS35801</name>
</gene>